<proteinExistence type="predicted"/>
<accession>A0A2K3N9F7</accession>
<reference evidence="1 2" key="2">
    <citation type="journal article" date="2017" name="Front. Plant Sci.">
        <title>Gene Classification and Mining of Molecular Markers Useful in Red Clover (Trifolium pratense) Breeding.</title>
        <authorList>
            <person name="Istvanek J."/>
            <person name="Dluhosova J."/>
            <person name="Dluhos P."/>
            <person name="Patkova L."/>
            <person name="Nedelnik J."/>
            <person name="Repkova J."/>
        </authorList>
    </citation>
    <scope>NUCLEOTIDE SEQUENCE [LARGE SCALE GENOMIC DNA]</scope>
    <source>
        <strain evidence="2">cv. Tatra</strain>
        <tissue evidence="1">Young leaves</tissue>
    </source>
</reference>
<protein>
    <submittedName>
        <fullName evidence="1">Uncharacterized protein</fullName>
    </submittedName>
</protein>
<gene>
    <name evidence="1" type="ORF">L195_g022909</name>
</gene>
<evidence type="ECO:0000313" key="1">
    <source>
        <dbReference type="EMBL" id="PNX99640.1"/>
    </source>
</evidence>
<dbReference type="EMBL" id="ASHM01017984">
    <property type="protein sequence ID" value="PNX99640.1"/>
    <property type="molecule type" value="Genomic_DNA"/>
</dbReference>
<dbReference type="Proteomes" id="UP000236291">
    <property type="component" value="Unassembled WGS sequence"/>
</dbReference>
<comment type="caution">
    <text evidence="1">The sequence shown here is derived from an EMBL/GenBank/DDBJ whole genome shotgun (WGS) entry which is preliminary data.</text>
</comment>
<dbReference type="AlphaFoldDB" id="A0A2K3N9F7"/>
<organism evidence="1 2">
    <name type="scientific">Trifolium pratense</name>
    <name type="common">Red clover</name>
    <dbReference type="NCBI Taxonomy" id="57577"/>
    <lineage>
        <taxon>Eukaryota</taxon>
        <taxon>Viridiplantae</taxon>
        <taxon>Streptophyta</taxon>
        <taxon>Embryophyta</taxon>
        <taxon>Tracheophyta</taxon>
        <taxon>Spermatophyta</taxon>
        <taxon>Magnoliopsida</taxon>
        <taxon>eudicotyledons</taxon>
        <taxon>Gunneridae</taxon>
        <taxon>Pentapetalae</taxon>
        <taxon>rosids</taxon>
        <taxon>fabids</taxon>
        <taxon>Fabales</taxon>
        <taxon>Fabaceae</taxon>
        <taxon>Papilionoideae</taxon>
        <taxon>50 kb inversion clade</taxon>
        <taxon>NPAAA clade</taxon>
        <taxon>Hologalegina</taxon>
        <taxon>IRL clade</taxon>
        <taxon>Trifolieae</taxon>
        <taxon>Trifolium</taxon>
    </lineage>
</organism>
<sequence>MIVGRSDQVGVTGKILKIYDGSATTILGATVIGWFSQPSLLKDMLFLLCDFILSVDLHCYEVPLCPPHFIRKGRNEGIGGVHVFEKENLKMRKVGEGVSVSDDMLSFT</sequence>
<evidence type="ECO:0000313" key="2">
    <source>
        <dbReference type="Proteomes" id="UP000236291"/>
    </source>
</evidence>
<name>A0A2K3N9F7_TRIPR</name>
<reference evidence="1 2" key="1">
    <citation type="journal article" date="2014" name="Am. J. Bot.">
        <title>Genome assembly and annotation for red clover (Trifolium pratense; Fabaceae).</title>
        <authorList>
            <person name="Istvanek J."/>
            <person name="Jaros M."/>
            <person name="Krenek A."/>
            <person name="Repkova J."/>
        </authorList>
    </citation>
    <scope>NUCLEOTIDE SEQUENCE [LARGE SCALE GENOMIC DNA]</scope>
    <source>
        <strain evidence="2">cv. Tatra</strain>
        <tissue evidence="1">Young leaves</tissue>
    </source>
</reference>